<comment type="similarity">
    <text evidence="1">Belongs to the ABC transporter superfamily.</text>
</comment>
<dbReference type="PANTHER" id="PTHR43335">
    <property type="entry name" value="ABC TRANSPORTER, ATP-BINDING PROTEIN"/>
    <property type="match status" value="1"/>
</dbReference>
<accession>A0ABW6BMJ1</accession>
<dbReference type="RefSeq" id="WP_377479126.1">
    <property type="nucleotide sequence ID" value="NZ_JBHUOX010000001.1"/>
</dbReference>
<organism evidence="6 7">
    <name type="scientific">Pontibacter toksunensis</name>
    <dbReference type="NCBI Taxonomy" id="1332631"/>
    <lineage>
        <taxon>Bacteria</taxon>
        <taxon>Pseudomonadati</taxon>
        <taxon>Bacteroidota</taxon>
        <taxon>Cytophagia</taxon>
        <taxon>Cytophagales</taxon>
        <taxon>Hymenobacteraceae</taxon>
        <taxon>Pontibacter</taxon>
    </lineage>
</organism>
<sequence>MSVEVKNLFKIYGAQHAVDNISFSVEQGQILGFLGPNGAGKSTTMKIATCYLPPSAGTILVNGHDVVQDPMAVRRIVGYLPEHNPLYLDMYVHEYLAFVASVYGLKGKRAKGRVQEMVELCGLELEQGKKIGALSKGYRQRVGLAQALVHDPQVLILDEPTTGLDPNQIVEIRSLIKRIGQNKTVIFSTHIMQEVAAICDRVVIINRGKLVADSDVASLQADQSNEKVTLVEFEQAVEVELLQTIPGVLRVIPSNGYTYRVTSSRDADIRSNVFRIAAERNWPLVGLRQEENSLEKIFQQLTKSS</sequence>
<evidence type="ECO:0000313" key="6">
    <source>
        <dbReference type="EMBL" id="MFD2998786.1"/>
    </source>
</evidence>
<evidence type="ECO:0000313" key="7">
    <source>
        <dbReference type="Proteomes" id="UP001597641"/>
    </source>
</evidence>
<dbReference type="CDD" id="cd03230">
    <property type="entry name" value="ABC_DR_subfamily_A"/>
    <property type="match status" value="1"/>
</dbReference>
<evidence type="ECO:0000256" key="4">
    <source>
        <dbReference type="ARBA" id="ARBA00022840"/>
    </source>
</evidence>
<keyword evidence="2" id="KW-0813">Transport</keyword>
<dbReference type="PROSITE" id="PS50893">
    <property type="entry name" value="ABC_TRANSPORTER_2"/>
    <property type="match status" value="1"/>
</dbReference>
<protein>
    <submittedName>
        <fullName evidence="6">Gliding motility-associated ABC transporter ATP-binding subunit GldA</fullName>
    </submittedName>
</protein>
<gene>
    <name evidence="6" type="primary">gldA</name>
    <name evidence="6" type="ORF">ACFS7Z_00310</name>
</gene>
<dbReference type="NCBIfam" id="TIGR03522">
    <property type="entry name" value="GldA_ABC_ATP"/>
    <property type="match status" value="1"/>
</dbReference>
<evidence type="ECO:0000256" key="1">
    <source>
        <dbReference type="ARBA" id="ARBA00005417"/>
    </source>
</evidence>
<keyword evidence="4 6" id="KW-0067">ATP-binding</keyword>
<feature type="domain" description="ABC transporter" evidence="5">
    <location>
        <begin position="3"/>
        <end position="232"/>
    </location>
</feature>
<name>A0ABW6BMJ1_9BACT</name>
<reference evidence="7" key="1">
    <citation type="journal article" date="2019" name="Int. J. Syst. Evol. Microbiol.">
        <title>The Global Catalogue of Microorganisms (GCM) 10K type strain sequencing project: providing services to taxonomists for standard genome sequencing and annotation.</title>
        <authorList>
            <consortium name="The Broad Institute Genomics Platform"/>
            <consortium name="The Broad Institute Genome Sequencing Center for Infectious Disease"/>
            <person name="Wu L."/>
            <person name="Ma J."/>
        </authorList>
    </citation>
    <scope>NUCLEOTIDE SEQUENCE [LARGE SCALE GENOMIC DNA]</scope>
    <source>
        <strain evidence="7">KCTC 23984</strain>
    </source>
</reference>
<keyword evidence="7" id="KW-1185">Reference proteome</keyword>
<comment type="caution">
    <text evidence="6">The sequence shown here is derived from an EMBL/GenBank/DDBJ whole genome shotgun (WGS) entry which is preliminary data.</text>
</comment>
<dbReference type="InterPro" id="IPR027417">
    <property type="entry name" value="P-loop_NTPase"/>
</dbReference>
<evidence type="ECO:0000256" key="2">
    <source>
        <dbReference type="ARBA" id="ARBA00022448"/>
    </source>
</evidence>
<dbReference type="InterPro" id="IPR019864">
    <property type="entry name" value="Motility-assoc_ABC_GldA"/>
</dbReference>
<dbReference type="EMBL" id="JBHUOX010000001">
    <property type="protein sequence ID" value="MFD2998786.1"/>
    <property type="molecule type" value="Genomic_DNA"/>
</dbReference>
<dbReference type="Proteomes" id="UP001597641">
    <property type="component" value="Unassembled WGS sequence"/>
</dbReference>
<evidence type="ECO:0000259" key="5">
    <source>
        <dbReference type="PROSITE" id="PS50893"/>
    </source>
</evidence>
<dbReference type="SUPFAM" id="SSF52540">
    <property type="entry name" value="P-loop containing nucleoside triphosphate hydrolases"/>
    <property type="match status" value="1"/>
</dbReference>
<dbReference type="InterPro" id="IPR003593">
    <property type="entry name" value="AAA+_ATPase"/>
</dbReference>
<dbReference type="InterPro" id="IPR003439">
    <property type="entry name" value="ABC_transporter-like_ATP-bd"/>
</dbReference>
<evidence type="ECO:0000256" key="3">
    <source>
        <dbReference type="ARBA" id="ARBA00022741"/>
    </source>
</evidence>
<dbReference type="GO" id="GO:0005524">
    <property type="term" value="F:ATP binding"/>
    <property type="evidence" value="ECO:0007669"/>
    <property type="project" value="UniProtKB-KW"/>
</dbReference>
<dbReference type="Gene3D" id="3.40.50.300">
    <property type="entry name" value="P-loop containing nucleotide triphosphate hydrolases"/>
    <property type="match status" value="1"/>
</dbReference>
<keyword evidence="3" id="KW-0547">Nucleotide-binding</keyword>
<dbReference type="Pfam" id="PF00005">
    <property type="entry name" value="ABC_tran"/>
    <property type="match status" value="1"/>
</dbReference>
<proteinExistence type="inferred from homology"/>
<dbReference type="SMART" id="SM00382">
    <property type="entry name" value="AAA"/>
    <property type="match status" value="1"/>
</dbReference>
<dbReference type="PANTHER" id="PTHR43335:SF4">
    <property type="entry name" value="ABC TRANSPORTER, ATP-BINDING PROTEIN"/>
    <property type="match status" value="1"/>
</dbReference>